<dbReference type="InterPro" id="IPR002491">
    <property type="entry name" value="ABC_transptr_periplasmic_BD"/>
</dbReference>
<dbReference type="CDD" id="cd01144">
    <property type="entry name" value="BtuF"/>
    <property type="match status" value="1"/>
</dbReference>
<dbReference type="KEGG" id="nkf:Nkreftii_002829"/>
<dbReference type="Gene3D" id="3.40.50.1980">
    <property type="entry name" value="Nitrogenase molybdenum iron protein domain"/>
    <property type="match status" value="2"/>
</dbReference>
<dbReference type="PROSITE" id="PS50983">
    <property type="entry name" value="FE_B12_PBP"/>
    <property type="match status" value="1"/>
</dbReference>
<dbReference type="SUPFAM" id="SSF53807">
    <property type="entry name" value="Helical backbone' metal receptor"/>
    <property type="match status" value="1"/>
</dbReference>
<sequence length="313" mass="34646">MRICSLVPGATEVVASLGLTDHLVGISHECDFPPSIRQVPVLIEPRVEAHLTASLDIDQRVKELVSSGSPLYQLNEQAFHLARPDVILTQDLCHVCAVTPDQLARAIQSVPLPPDILTLSPTTLEDMIHDIERIAGAVDRLERGHALAAELRRRLSHINQKNMGIHSRPRVVCLEWLDPLFVAGHWVPEMIDLAGGHDVLGSRHAPSYETTWREVETAHPDMLIVMPCGYSIDRTLNELKQSGPVQETWRQACEQWPNLYVVDAASYFSRPGPRLVDGVELLESILHPHPHLPIDPIKAIKLETSVLTGGCAS</sequence>
<gene>
    <name evidence="2" type="ORF">Nkreftii_002829</name>
</gene>
<dbReference type="Proteomes" id="UP000593737">
    <property type="component" value="Chromosome"/>
</dbReference>
<proteinExistence type="predicted"/>
<dbReference type="PANTHER" id="PTHR42860">
    <property type="entry name" value="VITAMIN B12-BINDING PROTEIN"/>
    <property type="match status" value="1"/>
</dbReference>
<protein>
    <recommendedName>
        <fullName evidence="1">Fe/B12 periplasmic-binding domain-containing protein</fullName>
    </recommendedName>
</protein>
<feature type="domain" description="Fe/B12 periplasmic-binding" evidence="1">
    <location>
        <begin position="2"/>
        <end position="290"/>
    </location>
</feature>
<accession>A0A7S8J0J5</accession>
<dbReference type="PANTHER" id="PTHR42860:SF1">
    <property type="entry name" value="VITAMIN B12-BINDING PROTEIN"/>
    <property type="match status" value="1"/>
</dbReference>
<dbReference type="Pfam" id="PF01497">
    <property type="entry name" value="Peripla_BP_2"/>
    <property type="match status" value="1"/>
</dbReference>
<reference evidence="2 3" key="1">
    <citation type="journal article" date="2020" name="ISME J.">
        <title>Enrichment and physiological characterization of a novel comammox Nitrospira indicates ammonium inhibition of complete nitrification.</title>
        <authorList>
            <person name="Sakoula D."/>
            <person name="Koch H."/>
            <person name="Frank J."/>
            <person name="Jetten M.S.M."/>
            <person name="van Kessel M.A.H.J."/>
            <person name="Lucker S."/>
        </authorList>
    </citation>
    <scope>NUCLEOTIDE SEQUENCE [LARGE SCALE GENOMIC DNA]</scope>
    <source>
        <strain evidence="2">Comreactor17</strain>
    </source>
</reference>
<dbReference type="InterPro" id="IPR051030">
    <property type="entry name" value="Vitamin_B12-ABC_binding"/>
</dbReference>
<organism evidence="2 3">
    <name type="scientific">Candidatus Nitrospira kreftii</name>
    <dbReference type="NCBI Taxonomy" id="2652173"/>
    <lineage>
        <taxon>Bacteria</taxon>
        <taxon>Pseudomonadati</taxon>
        <taxon>Nitrospirota</taxon>
        <taxon>Nitrospiria</taxon>
        <taxon>Nitrospirales</taxon>
        <taxon>Nitrospiraceae</taxon>
        <taxon>Nitrospira</taxon>
    </lineage>
</organism>
<dbReference type="AlphaFoldDB" id="A0A7S8J0J5"/>
<name>A0A7S8J0J5_9BACT</name>
<evidence type="ECO:0000313" key="2">
    <source>
        <dbReference type="EMBL" id="QPD05055.1"/>
    </source>
</evidence>
<evidence type="ECO:0000259" key="1">
    <source>
        <dbReference type="PROSITE" id="PS50983"/>
    </source>
</evidence>
<evidence type="ECO:0000313" key="3">
    <source>
        <dbReference type="Proteomes" id="UP000593737"/>
    </source>
</evidence>
<dbReference type="EMBL" id="CP047423">
    <property type="protein sequence ID" value="QPD05055.1"/>
    <property type="molecule type" value="Genomic_DNA"/>
</dbReference>